<feature type="transmembrane region" description="Helical" evidence="8">
    <location>
        <begin position="332"/>
        <end position="354"/>
    </location>
</feature>
<keyword evidence="3 7" id="KW-0813">Transport</keyword>
<comment type="caution">
    <text evidence="10">The sequence shown here is derived from an EMBL/GenBank/DDBJ whole genome shotgun (WGS) entry which is preliminary data.</text>
</comment>
<dbReference type="NCBIfam" id="TIGR00879">
    <property type="entry name" value="SP"/>
    <property type="match status" value="1"/>
</dbReference>
<dbReference type="Gene3D" id="1.20.1250.20">
    <property type="entry name" value="MFS general substrate transporter like domains"/>
    <property type="match status" value="2"/>
</dbReference>
<dbReference type="InterPro" id="IPR050360">
    <property type="entry name" value="MFS_Sugar_Transporters"/>
</dbReference>
<feature type="transmembrane region" description="Helical" evidence="8">
    <location>
        <begin position="108"/>
        <end position="125"/>
    </location>
</feature>
<evidence type="ECO:0000256" key="5">
    <source>
        <dbReference type="ARBA" id="ARBA00022989"/>
    </source>
</evidence>
<keyword evidence="11" id="KW-1185">Reference proteome</keyword>
<evidence type="ECO:0000313" key="10">
    <source>
        <dbReference type="EMBL" id="KAJ9625225.1"/>
    </source>
</evidence>
<dbReference type="InterPro" id="IPR003663">
    <property type="entry name" value="Sugar/inositol_transpt"/>
</dbReference>
<feature type="domain" description="Major facilitator superfamily (MFS) profile" evidence="9">
    <location>
        <begin position="30"/>
        <end position="494"/>
    </location>
</feature>
<dbReference type="InterPro" id="IPR020846">
    <property type="entry name" value="MFS_dom"/>
</dbReference>
<dbReference type="EMBL" id="JAPDRN010000090">
    <property type="protein sequence ID" value="KAJ9625225.1"/>
    <property type="molecule type" value="Genomic_DNA"/>
</dbReference>
<evidence type="ECO:0000256" key="4">
    <source>
        <dbReference type="ARBA" id="ARBA00022692"/>
    </source>
</evidence>
<protein>
    <recommendedName>
        <fullName evidence="9">Major facilitator superfamily (MFS) profile domain-containing protein</fullName>
    </recommendedName>
</protein>
<evidence type="ECO:0000256" key="8">
    <source>
        <dbReference type="SAM" id="Phobius"/>
    </source>
</evidence>
<feature type="transmembrane region" description="Helical" evidence="8">
    <location>
        <begin position="131"/>
        <end position="154"/>
    </location>
</feature>
<evidence type="ECO:0000256" key="7">
    <source>
        <dbReference type="RuleBase" id="RU003346"/>
    </source>
</evidence>
<sequence length="550" mass="61218">MAKSNNLISMTREAVRESPREIFNWYLTFCTLGMSFSGVSKGFDEGNIASIVVMPVFKKKFGLDSQSSVTYANTKGWIVSIATAGAVFGCLSTQKCSWLNTRFGRKKALLIYTVIYMGGIFGQAFSNGSLAALYVSRVIAGFGIGGTTVVPSIYLSEIAPRPIRGLVTVQYAACQQLGVVFGFFFNYGITKYHANTELQWQLPTALQLVPAVIWGVATLFILESPRWLMSVNRQSDAIRNLTRLRHLPEDHPYVREELSAIGLQLLHEVEVVGGASQWSLLKETFSTVQNRRRFWLMLGAHTFGQWSGANAITQYSPTILGYLGVEGTEVKFLTTGIYGIVKFVSTLLFALFIVDFIGRRRSLITGICLQVTTLIYLAGYLGGTNGMSADYISSHPTIKNASTVAIVAIFLHAIAWSIGWFSAPYLINSEIFPIRIRSLNMSIMMSMHWAYYFGCSRAMPSLLAATDRYGAFVFFACIAATSLVFVFFCMPETAGRSLESMDSLFERPLYRIREIAYPTKEDLDRAADVRPDDDIEGDKHIIQEKEVIHI</sequence>
<dbReference type="GO" id="GO:0016020">
    <property type="term" value="C:membrane"/>
    <property type="evidence" value="ECO:0007669"/>
    <property type="project" value="UniProtKB-SubCell"/>
</dbReference>
<dbReference type="PROSITE" id="PS50850">
    <property type="entry name" value="MFS"/>
    <property type="match status" value="1"/>
</dbReference>
<evidence type="ECO:0000256" key="1">
    <source>
        <dbReference type="ARBA" id="ARBA00004141"/>
    </source>
</evidence>
<dbReference type="InterPro" id="IPR005828">
    <property type="entry name" value="MFS_sugar_transport-like"/>
</dbReference>
<comment type="similarity">
    <text evidence="2 7">Belongs to the major facilitator superfamily. Sugar transporter (TC 2.A.1.1) family.</text>
</comment>
<dbReference type="PRINTS" id="PR00171">
    <property type="entry name" value="SUGRTRNSPORT"/>
</dbReference>
<evidence type="ECO:0000256" key="2">
    <source>
        <dbReference type="ARBA" id="ARBA00010992"/>
    </source>
</evidence>
<name>A0AA38XWW0_9EURO</name>
<evidence type="ECO:0000256" key="6">
    <source>
        <dbReference type="ARBA" id="ARBA00023136"/>
    </source>
</evidence>
<dbReference type="AlphaFoldDB" id="A0AA38XWW0"/>
<feature type="transmembrane region" description="Helical" evidence="8">
    <location>
        <begin position="166"/>
        <end position="185"/>
    </location>
</feature>
<keyword evidence="5 8" id="KW-1133">Transmembrane helix</keyword>
<feature type="transmembrane region" description="Helical" evidence="8">
    <location>
        <begin position="403"/>
        <end position="427"/>
    </location>
</feature>
<dbReference type="PROSITE" id="PS00216">
    <property type="entry name" value="SUGAR_TRANSPORT_1"/>
    <property type="match status" value="1"/>
</dbReference>
<proteinExistence type="inferred from homology"/>
<gene>
    <name evidence="10" type="ORF">H2204_010612</name>
</gene>
<evidence type="ECO:0000259" key="9">
    <source>
        <dbReference type="PROSITE" id="PS50850"/>
    </source>
</evidence>
<feature type="transmembrane region" description="Helical" evidence="8">
    <location>
        <begin position="363"/>
        <end position="383"/>
    </location>
</feature>
<dbReference type="GO" id="GO:0005351">
    <property type="term" value="F:carbohydrate:proton symporter activity"/>
    <property type="evidence" value="ECO:0007669"/>
    <property type="project" value="TreeGrafter"/>
</dbReference>
<feature type="transmembrane region" description="Helical" evidence="8">
    <location>
        <begin position="471"/>
        <end position="490"/>
    </location>
</feature>
<dbReference type="InterPro" id="IPR005829">
    <property type="entry name" value="Sugar_transporter_CS"/>
</dbReference>
<keyword evidence="6 8" id="KW-0472">Membrane</keyword>
<accession>A0AA38XWW0</accession>
<reference evidence="10" key="1">
    <citation type="submission" date="2022-10" db="EMBL/GenBank/DDBJ databases">
        <title>Culturing micro-colonial fungi from biological soil crusts in the Mojave desert and describing Neophaeococcomyces mojavensis, and introducing the new genera and species Taxawa tesnikishii.</title>
        <authorList>
            <person name="Kurbessoian T."/>
            <person name="Stajich J.E."/>
        </authorList>
    </citation>
    <scope>NUCLEOTIDE SEQUENCE</scope>
    <source>
        <strain evidence="10">TK_35</strain>
    </source>
</reference>
<evidence type="ECO:0000256" key="3">
    <source>
        <dbReference type="ARBA" id="ARBA00022448"/>
    </source>
</evidence>
<keyword evidence="4 8" id="KW-0812">Transmembrane</keyword>
<dbReference type="PROSITE" id="PS00217">
    <property type="entry name" value="SUGAR_TRANSPORT_2"/>
    <property type="match status" value="1"/>
</dbReference>
<evidence type="ECO:0000313" key="11">
    <source>
        <dbReference type="Proteomes" id="UP001172681"/>
    </source>
</evidence>
<feature type="transmembrane region" description="Helical" evidence="8">
    <location>
        <begin position="205"/>
        <end position="222"/>
    </location>
</feature>
<dbReference type="FunFam" id="1.20.1250.20:FF:000313">
    <property type="entry name" value="MFS quinate transporter"/>
    <property type="match status" value="1"/>
</dbReference>
<dbReference type="Proteomes" id="UP001172681">
    <property type="component" value="Unassembled WGS sequence"/>
</dbReference>
<dbReference type="PANTHER" id="PTHR48022">
    <property type="entry name" value="PLASTIDIC GLUCOSE TRANSPORTER 4"/>
    <property type="match status" value="1"/>
</dbReference>
<comment type="subcellular location">
    <subcellularLocation>
        <location evidence="1">Membrane</location>
        <topology evidence="1">Multi-pass membrane protein</topology>
    </subcellularLocation>
</comment>
<feature type="transmembrane region" description="Helical" evidence="8">
    <location>
        <begin position="439"/>
        <end position="459"/>
    </location>
</feature>
<feature type="transmembrane region" description="Helical" evidence="8">
    <location>
        <begin position="294"/>
        <end position="312"/>
    </location>
</feature>
<dbReference type="InterPro" id="IPR036259">
    <property type="entry name" value="MFS_trans_sf"/>
</dbReference>
<dbReference type="SUPFAM" id="SSF103473">
    <property type="entry name" value="MFS general substrate transporter"/>
    <property type="match status" value="1"/>
</dbReference>
<dbReference type="Pfam" id="PF00083">
    <property type="entry name" value="Sugar_tr"/>
    <property type="match status" value="1"/>
</dbReference>
<dbReference type="PANTHER" id="PTHR48022:SF59">
    <property type="entry name" value="MAJOR FACILITATOR SUPERFAMILY (MFS) PROFILE DOMAIN-CONTAINING PROTEIN"/>
    <property type="match status" value="1"/>
</dbReference>
<organism evidence="10 11">
    <name type="scientific">Knufia peltigerae</name>
    <dbReference type="NCBI Taxonomy" id="1002370"/>
    <lineage>
        <taxon>Eukaryota</taxon>
        <taxon>Fungi</taxon>
        <taxon>Dikarya</taxon>
        <taxon>Ascomycota</taxon>
        <taxon>Pezizomycotina</taxon>
        <taxon>Eurotiomycetes</taxon>
        <taxon>Chaetothyriomycetidae</taxon>
        <taxon>Chaetothyriales</taxon>
        <taxon>Trichomeriaceae</taxon>
        <taxon>Knufia</taxon>
    </lineage>
</organism>